<dbReference type="PANTHER" id="PTHR30386">
    <property type="entry name" value="MEMBRANE FUSION SUBUNIT OF EMRAB-TOLC MULTIDRUG EFFLUX PUMP"/>
    <property type="match status" value="1"/>
</dbReference>
<dbReference type="Pfam" id="PF26002">
    <property type="entry name" value="Beta-barrel_AprE"/>
    <property type="match status" value="1"/>
</dbReference>
<keyword evidence="6" id="KW-1185">Reference proteome</keyword>
<keyword evidence="1" id="KW-0175">Coiled coil</keyword>
<evidence type="ECO:0000313" key="5">
    <source>
        <dbReference type="EMBL" id="MBT1705311.1"/>
    </source>
</evidence>
<keyword evidence="2" id="KW-0472">Membrane</keyword>
<comment type="caution">
    <text evidence="5">The sequence shown here is derived from an EMBL/GenBank/DDBJ whole genome shotgun (WGS) entry which is preliminary data.</text>
</comment>
<evidence type="ECO:0000259" key="3">
    <source>
        <dbReference type="Pfam" id="PF25917"/>
    </source>
</evidence>
<feature type="transmembrane region" description="Helical" evidence="2">
    <location>
        <begin position="25"/>
        <end position="49"/>
    </location>
</feature>
<keyword evidence="2" id="KW-1133">Transmembrane helix</keyword>
<evidence type="ECO:0000256" key="2">
    <source>
        <dbReference type="SAM" id="Phobius"/>
    </source>
</evidence>
<dbReference type="Gene3D" id="2.40.30.170">
    <property type="match status" value="1"/>
</dbReference>
<sequence>MLPQEILTNSIESLIKQHSKGSNTLYITVILFIITALFSLPFISISVTIHSHALIRPSTEVTSIRSLANGTLKESFVKENQLVRSGDILYKIENNVLNEKEKFLEKKKEETLNFSKDLSILIHHSASNTTLPSLKTSFYQQAFSNYEKKLNEVLTHYSKVKRDYDRNLKLHGENVIADAEFENYAYELNKATHELELLKQTQLTQWQSELRNYEKELAQYESELSQLHEEKQNLIIRAPVSGTIQNHASLYAGSMVFSNQDLVQISPDTSLIVEAYVSPNDIGLLQKYMYARYQIDAFNYNQWGLATGKITEISNDIQLINEKPVFKVKCSLDTEYLALKNGYKGSLKKGMTLQARFIVTERTLWQLLYDQMDDWMNPNLYKIQ</sequence>
<dbReference type="InterPro" id="IPR058982">
    <property type="entry name" value="Beta-barrel_AprE"/>
</dbReference>
<reference evidence="5 6" key="1">
    <citation type="submission" date="2021-05" db="EMBL/GenBank/DDBJ databases">
        <title>A Polyphasic approach of four new species of the genus Ohtaekwangia: Ohtaekwangia histidinii sp. nov., Ohtaekwangia cretensis sp. nov., Ohtaekwangia indiensis sp. nov., Ohtaekwangia reichenbachii sp. nov. from diverse environment.</title>
        <authorList>
            <person name="Octaviana S."/>
        </authorList>
    </citation>
    <scope>NUCLEOTIDE SEQUENCE [LARGE SCALE GENOMIC DNA]</scope>
    <source>
        <strain evidence="5 6">PWU20</strain>
    </source>
</reference>
<protein>
    <submittedName>
        <fullName evidence="5">HlyD family efflux transporter periplasmic adaptor subunit</fullName>
    </submittedName>
</protein>
<dbReference type="InterPro" id="IPR050739">
    <property type="entry name" value="MFP"/>
</dbReference>
<dbReference type="Pfam" id="PF25917">
    <property type="entry name" value="BSH_RND"/>
    <property type="match status" value="1"/>
</dbReference>
<dbReference type="EMBL" id="JAHESD010000052">
    <property type="protein sequence ID" value="MBT1705311.1"/>
    <property type="molecule type" value="Genomic_DNA"/>
</dbReference>
<gene>
    <name evidence="5" type="ORF">KK060_18615</name>
</gene>
<evidence type="ECO:0000313" key="6">
    <source>
        <dbReference type="Proteomes" id="UP000772618"/>
    </source>
</evidence>
<organism evidence="5 6">
    <name type="scientific">Chryseosolibacter indicus</name>
    <dbReference type="NCBI Taxonomy" id="2782351"/>
    <lineage>
        <taxon>Bacteria</taxon>
        <taxon>Pseudomonadati</taxon>
        <taxon>Bacteroidota</taxon>
        <taxon>Cytophagia</taxon>
        <taxon>Cytophagales</taxon>
        <taxon>Chryseotaleaceae</taxon>
        <taxon>Chryseosolibacter</taxon>
    </lineage>
</organism>
<dbReference type="Proteomes" id="UP000772618">
    <property type="component" value="Unassembled WGS sequence"/>
</dbReference>
<feature type="domain" description="Multidrug resistance protein MdtA-like barrel-sandwich hybrid" evidence="3">
    <location>
        <begin position="61"/>
        <end position="261"/>
    </location>
</feature>
<proteinExistence type="predicted"/>
<keyword evidence="2" id="KW-0812">Transmembrane</keyword>
<evidence type="ECO:0000259" key="4">
    <source>
        <dbReference type="Pfam" id="PF26002"/>
    </source>
</evidence>
<dbReference type="InterPro" id="IPR058625">
    <property type="entry name" value="MdtA-like_BSH"/>
</dbReference>
<name>A0ABS5VVQ8_9BACT</name>
<feature type="coiled-coil region" evidence="1">
    <location>
        <begin position="203"/>
        <end position="237"/>
    </location>
</feature>
<evidence type="ECO:0000256" key="1">
    <source>
        <dbReference type="SAM" id="Coils"/>
    </source>
</evidence>
<feature type="domain" description="AprE-like beta-barrel" evidence="4">
    <location>
        <begin position="271"/>
        <end position="357"/>
    </location>
</feature>
<dbReference type="PANTHER" id="PTHR30386:SF28">
    <property type="entry name" value="EXPORTED PROTEIN"/>
    <property type="match status" value="1"/>
</dbReference>
<accession>A0ABS5VVQ8</accession>
<dbReference type="RefSeq" id="WP_254155264.1">
    <property type="nucleotide sequence ID" value="NZ_JAHESD010000052.1"/>
</dbReference>